<evidence type="ECO:0000256" key="2">
    <source>
        <dbReference type="SAM" id="MobiDB-lite"/>
    </source>
</evidence>
<comment type="caution">
    <text evidence="3">The sequence shown here is derived from an EMBL/GenBank/DDBJ whole genome shotgun (WGS) entry which is preliminary data.</text>
</comment>
<feature type="compositionally biased region" description="Low complexity" evidence="2">
    <location>
        <begin position="163"/>
        <end position="179"/>
    </location>
</feature>
<keyword evidence="4" id="KW-1185">Reference proteome</keyword>
<dbReference type="Proteomes" id="UP001218188">
    <property type="component" value="Unassembled WGS sequence"/>
</dbReference>
<keyword evidence="1" id="KW-0175">Coiled coil</keyword>
<organism evidence="3 4">
    <name type="scientific">Mycena alexandri</name>
    <dbReference type="NCBI Taxonomy" id="1745969"/>
    <lineage>
        <taxon>Eukaryota</taxon>
        <taxon>Fungi</taxon>
        <taxon>Dikarya</taxon>
        <taxon>Basidiomycota</taxon>
        <taxon>Agaricomycotina</taxon>
        <taxon>Agaricomycetes</taxon>
        <taxon>Agaricomycetidae</taxon>
        <taxon>Agaricales</taxon>
        <taxon>Marasmiineae</taxon>
        <taxon>Mycenaceae</taxon>
        <taxon>Mycena</taxon>
    </lineage>
</organism>
<name>A0AAD6X131_9AGAR</name>
<feature type="region of interest" description="Disordered" evidence="2">
    <location>
        <begin position="248"/>
        <end position="280"/>
    </location>
</feature>
<feature type="coiled-coil region" evidence="1">
    <location>
        <begin position="1"/>
        <end position="56"/>
    </location>
</feature>
<dbReference type="AlphaFoldDB" id="A0AAD6X131"/>
<reference evidence="3" key="1">
    <citation type="submission" date="2023-03" db="EMBL/GenBank/DDBJ databases">
        <title>Massive genome expansion in bonnet fungi (Mycena s.s.) driven by repeated elements and novel gene families across ecological guilds.</title>
        <authorList>
            <consortium name="Lawrence Berkeley National Laboratory"/>
            <person name="Harder C.B."/>
            <person name="Miyauchi S."/>
            <person name="Viragh M."/>
            <person name="Kuo A."/>
            <person name="Thoen E."/>
            <person name="Andreopoulos B."/>
            <person name="Lu D."/>
            <person name="Skrede I."/>
            <person name="Drula E."/>
            <person name="Henrissat B."/>
            <person name="Morin E."/>
            <person name="Kohler A."/>
            <person name="Barry K."/>
            <person name="LaButti K."/>
            <person name="Morin E."/>
            <person name="Salamov A."/>
            <person name="Lipzen A."/>
            <person name="Mereny Z."/>
            <person name="Hegedus B."/>
            <person name="Baldrian P."/>
            <person name="Stursova M."/>
            <person name="Weitz H."/>
            <person name="Taylor A."/>
            <person name="Grigoriev I.V."/>
            <person name="Nagy L.G."/>
            <person name="Martin F."/>
            <person name="Kauserud H."/>
        </authorList>
    </citation>
    <scope>NUCLEOTIDE SEQUENCE</scope>
    <source>
        <strain evidence="3">CBHHK200</strain>
    </source>
</reference>
<gene>
    <name evidence="3" type="ORF">C8F04DRAFT_1185592</name>
</gene>
<evidence type="ECO:0000313" key="3">
    <source>
        <dbReference type="EMBL" id="KAJ7031895.1"/>
    </source>
</evidence>
<protein>
    <submittedName>
        <fullName evidence="3">Uncharacterized protein</fullName>
    </submittedName>
</protein>
<evidence type="ECO:0000256" key="1">
    <source>
        <dbReference type="SAM" id="Coils"/>
    </source>
</evidence>
<feature type="region of interest" description="Disordered" evidence="2">
    <location>
        <begin position="149"/>
        <end position="179"/>
    </location>
</feature>
<dbReference type="EMBL" id="JARJCM010000078">
    <property type="protein sequence ID" value="KAJ7031895.1"/>
    <property type="molecule type" value="Genomic_DNA"/>
</dbReference>
<feature type="region of interest" description="Disordered" evidence="2">
    <location>
        <begin position="303"/>
        <end position="376"/>
    </location>
</feature>
<evidence type="ECO:0000313" key="4">
    <source>
        <dbReference type="Proteomes" id="UP001218188"/>
    </source>
</evidence>
<accession>A0AAD6X131</accession>
<feature type="compositionally biased region" description="Low complexity" evidence="2">
    <location>
        <begin position="366"/>
        <end position="376"/>
    </location>
</feature>
<sequence>MDELQASLREQKIQNHRLESQVGELEIRITHHLEDLTKARAERDQFEEKFKDASGRLSALGEELKQVRAKYETPKLQFVPQACLYLPFISQKLIQTSKMPLSDLKRKLDSEAQDVRQLAPAFREQHSNAERHFVRIILPVSWSHSDMIPSQFLSPRQDPRPTTPQRPSMLSNLSSSSESSSTSVTFFRFNANIVNLLPIQADTSSPRTSPIPGLQADLRAIGMHSTPWSQHGNSNRSFLLQSSPAIVSTRLTPTPGMPATLDSLRTTDPRKTPTTTTTTRITQTQISTVQQQIDLGLPKRPRAMPIPAKPQAPVHEGPRLPSEIRKRTISLTAKPVRSSPHHLGSRRKGNDEQVEVEAGEIRTGYSSGTSSESDSS</sequence>
<feature type="compositionally biased region" description="Basic and acidic residues" evidence="2">
    <location>
        <begin position="316"/>
        <end position="326"/>
    </location>
</feature>
<proteinExistence type="predicted"/>